<dbReference type="STRING" id="667725.A0A0L0EKC1"/>
<evidence type="ECO:0000256" key="3">
    <source>
        <dbReference type="ARBA" id="ARBA00022840"/>
    </source>
</evidence>
<protein>
    <submittedName>
        <fullName evidence="4">Uncharacterized protein</fullName>
    </submittedName>
</protein>
<dbReference type="OrthoDB" id="448448at2759"/>
<gene>
    <name evidence="4" type="ORF">SARC_18305</name>
</gene>
<dbReference type="Gene3D" id="3.40.50.300">
    <property type="entry name" value="P-loop containing nucleotide triphosphate hydrolases"/>
    <property type="match status" value="1"/>
</dbReference>
<evidence type="ECO:0000256" key="2">
    <source>
        <dbReference type="ARBA" id="ARBA00022801"/>
    </source>
</evidence>
<keyword evidence="2" id="KW-0378">Hydrolase</keyword>
<evidence type="ECO:0000313" key="4">
    <source>
        <dbReference type="EMBL" id="KNC64989.1"/>
    </source>
</evidence>
<sequence>MFGSITNQTIQCPICRVDVDRRSLMTAPRASRFTVDPNKAFQMSTKMKHLMDGLDALIHRRRARDPNAGKAIVFSQWTSMLDLVEIPLK</sequence>
<dbReference type="GO" id="GO:0005634">
    <property type="term" value="C:nucleus"/>
    <property type="evidence" value="ECO:0007669"/>
    <property type="project" value="TreeGrafter"/>
</dbReference>
<feature type="non-terminal residue" evidence="4">
    <location>
        <position position="89"/>
    </location>
</feature>
<dbReference type="InterPro" id="IPR050628">
    <property type="entry name" value="SNF2_RAD54_helicase_TF"/>
</dbReference>
<name>A0A0L0EKC1_9EUKA</name>
<dbReference type="PANTHER" id="PTHR45626">
    <property type="entry name" value="TRANSCRIPTION TERMINATION FACTOR 2-RELATED"/>
    <property type="match status" value="1"/>
</dbReference>
<dbReference type="Proteomes" id="UP000054560">
    <property type="component" value="Unassembled WGS sequence"/>
</dbReference>
<keyword evidence="3" id="KW-0067">ATP-binding</keyword>
<dbReference type="GO" id="GO:0006281">
    <property type="term" value="P:DNA repair"/>
    <property type="evidence" value="ECO:0007669"/>
    <property type="project" value="TreeGrafter"/>
</dbReference>
<dbReference type="RefSeq" id="XP_014143090.1">
    <property type="nucleotide sequence ID" value="XM_014287615.1"/>
</dbReference>
<dbReference type="AlphaFoldDB" id="A0A0L0EKC1"/>
<dbReference type="eggNOG" id="KOG1001">
    <property type="taxonomic scope" value="Eukaryota"/>
</dbReference>
<dbReference type="EMBL" id="KQ257112">
    <property type="protein sequence ID" value="KNC64989.1"/>
    <property type="molecule type" value="Genomic_DNA"/>
</dbReference>
<dbReference type="InterPro" id="IPR027417">
    <property type="entry name" value="P-loop_NTPase"/>
</dbReference>
<evidence type="ECO:0000256" key="1">
    <source>
        <dbReference type="ARBA" id="ARBA00022741"/>
    </source>
</evidence>
<dbReference type="GeneID" id="25918809"/>
<proteinExistence type="predicted"/>
<organism evidence="4 5">
    <name type="scientific">Sphaeroforma arctica JP610</name>
    <dbReference type="NCBI Taxonomy" id="667725"/>
    <lineage>
        <taxon>Eukaryota</taxon>
        <taxon>Ichthyosporea</taxon>
        <taxon>Ichthyophonida</taxon>
        <taxon>Sphaeroforma</taxon>
    </lineage>
</organism>
<accession>A0A0L0EKC1</accession>
<keyword evidence="5" id="KW-1185">Reference proteome</keyword>
<dbReference type="GO" id="GO:0016787">
    <property type="term" value="F:hydrolase activity"/>
    <property type="evidence" value="ECO:0007669"/>
    <property type="project" value="UniProtKB-KW"/>
</dbReference>
<evidence type="ECO:0000313" key="5">
    <source>
        <dbReference type="Proteomes" id="UP000054560"/>
    </source>
</evidence>
<keyword evidence="1" id="KW-0547">Nucleotide-binding</keyword>
<reference evidence="4 5" key="1">
    <citation type="submission" date="2011-02" db="EMBL/GenBank/DDBJ databases">
        <title>The Genome Sequence of Sphaeroforma arctica JP610.</title>
        <authorList>
            <consortium name="The Broad Institute Genome Sequencing Platform"/>
            <person name="Russ C."/>
            <person name="Cuomo C."/>
            <person name="Young S.K."/>
            <person name="Zeng Q."/>
            <person name="Gargeya S."/>
            <person name="Alvarado L."/>
            <person name="Berlin A."/>
            <person name="Chapman S.B."/>
            <person name="Chen Z."/>
            <person name="Freedman E."/>
            <person name="Gellesch M."/>
            <person name="Goldberg J."/>
            <person name="Griggs A."/>
            <person name="Gujja S."/>
            <person name="Heilman E."/>
            <person name="Heiman D."/>
            <person name="Howarth C."/>
            <person name="Mehta T."/>
            <person name="Neiman D."/>
            <person name="Pearson M."/>
            <person name="Roberts A."/>
            <person name="Saif S."/>
            <person name="Shea T."/>
            <person name="Shenoy N."/>
            <person name="Sisk P."/>
            <person name="Stolte C."/>
            <person name="Sykes S."/>
            <person name="White J."/>
            <person name="Yandava C."/>
            <person name="Burger G."/>
            <person name="Gray M.W."/>
            <person name="Holland P.W.H."/>
            <person name="King N."/>
            <person name="Lang F.B.F."/>
            <person name="Roger A.J."/>
            <person name="Ruiz-Trillo I."/>
            <person name="Haas B."/>
            <person name="Nusbaum C."/>
            <person name="Birren B."/>
        </authorList>
    </citation>
    <scope>NUCLEOTIDE SEQUENCE [LARGE SCALE GENOMIC DNA]</scope>
    <source>
        <strain evidence="4 5">JP610</strain>
    </source>
</reference>
<dbReference type="GO" id="GO:0008094">
    <property type="term" value="F:ATP-dependent activity, acting on DNA"/>
    <property type="evidence" value="ECO:0007669"/>
    <property type="project" value="TreeGrafter"/>
</dbReference>
<dbReference type="GO" id="GO:0005524">
    <property type="term" value="F:ATP binding"/>
    <property type="evidence" value="ECO:0007669"/>
    <property type="project" value="UniProtKB-KW"/>
</dbReference>